<evidence type="ECO:0000259" key="14">
    <source>
        <dbReference type="SMART" id="SM00831"/>
    </source>
</evidence>
<sequence>MTAPWAQTAQDVLAELEVSPEGLTTAEAEARLATVGPNRLPTQARDPWWKKLAGHLNDVLIFLLLIAALIKAAIAIYTGDASNWIDVSVIAGVAIINVAIGMIQEGRAEKALDAIKGMLSSRAHVMRDGTVSDVDAETLVPGDVIRVRPGDRVPADARLLEATNLQVEEAALTGESVASVKTTDVVAEKANVGDRTSMLFSSTLVVAGTGTAAVTGTGADTEIGRIQTMISEADEMDTPLARTMAAFGKRLAIIILGMAAVMVVIGMLRGISGPELVSATIGFAVAAIPEGLPALVTITLALGVQAMARRNAISRKMASVEALGSVSTICSDKTGTLTQNEMTVRHVSTRAGEYDVEGTGYAPVGRVVTSDGAPASSADVTAVAEVMALCNDAHLEQDGERWKLIGEPTEGGVLVFGRKAGVTGEGWSRLAEIPFDSATKYMATLAQAPDGSRHVLVKGALDSVRARCTTQLGADGSLEPFDADFWDAEMAALAGQGLRVLAAARLEAPGSLDSLPEDGPRGLTMVGITGIVDPPRPEAIAAIAEAREAGIAVAMITGDHADTAKAIALEMGIIDSPDAPTLTGAELQAMADVDLAEVVQSVHVYARTSPEHKIRIVRALQKHGEVVAMTGDGVNDAPALTQADIGVAMGIKGTEATKEAADIVLADDNFATIERAVAEGRRIYDNIRKAVLFMLPTNGAQSLGLLFAVLLGWTVLPLLPVQVLWINMVTSVTLALPLATEPGEPDVMRRAPRDPKTPLITPDFLRRILVVSVLIGGASLLVFAAEFYGFLGFGGHRDGALAQSAGLTMLTLGQVAYLFNCRFMTRSSLTLDVFKGNKAIVWAVGTLVALHVFFLYTPFMQTLFRVTGIGLRQWLLSIGGSVVIFLVIEVVKAVDRRRHPAVTRMRA</sequence>
<dbReference type="SMART" id="SM00831">
    <property type="entry name" value="Cation_ATPase_N"/>
    <property type="match status" value="1"/>
</dbReference>
<dbReference type="SUPFAM" id="SSF81660">
    <property type="entry name" value="Metal cation-transporting ATPase, ATP-binding domain N"/>
    <property type="match status" value="1"/>
</dbReference>
<dbReference type="KEGG" id="xya:ET471_14775"/>
<evidence type="ECO:0000256" key="8">
    <source>
        <dbReference type="ARBA" id="ARBA00022842"/>
    </source>
</evidence>
<dbReference type="InterPro" id="IPR004014">
    <property type="entry name" value="ATPase_P-typ_cation-transptr_N"/>
</dbReference>
<feature type="transmembrane region" description="Helical" evidence="13">
    <location>
        <begin position="800"/>
        <end position="819"/>
    </location>
</feature>
<dbReference type="GO" id="GO:0030007">
    <property type="term" value="P:intracellular potassium ion homeostasis"/>
    <property type="evidence" value="ECO:0007669"/>
    <property type="project" value="TreeGrafter"/>
</dbReference>
<dbReference type="GO" id="GO:0005886">
    <property type="term" value="C:plasma membrane"/>
    <property type="evidence" value="ECO:0007669"/>
    <property type="project" value="UniProtKB-SubCell"/>
</dbReference>
<feature type="transmembrane region" description="Helical" evidence="13">
    <location>
        <begin position="839"/>
        <end position="859"/>
    </location>
</feature>
<evidence type="ECO:0000256" key="11">
    <source>
        <dbReference type="ARBA" id="ARBA00023136"/>
    </source>
</evidence>
<gene>
    <name evidence="15" type="ORF">ET471_14775</name>
</gene>
<dbReference type="InterPro" id="IPR036412">
    <property type="entry name" value="HAD-like_sf"/>
</dbReference>
<dbReference type="InterPro" id="IPR008250">
    <property type="entry name" value="ATPase_P-typ_transduc_dom_A_sf"/>
</dbReference>
<feature type="transmembrane region" description="Helical" evidence="13">
    <location>
        <begin position="84"/>
        <end position="103"/>
    </location>
</feature>
<feature type="transmembrane region" description="Helical" evidence="13">
    <location>
        <begin position="871"/>
        <end position="891"/>
    </location>
</feature>
<dbReference type="Gene3D" id="3.40.1110.10">
    <property type="entry name" value="Calcium-transporting ATPase, cytoplasmic domain N"/>
    <property type="match status" value="1"/>
</dbReference>
<feature type="transmembrane region" description="Helical" evidence="13">
    <location>
        <begin position="59"/>
        <end position="78"/>
    </location>
</feature>
<feature type="transmembrane region" description="Helical" evidence="13">
    <location>
        <begin position="283"/>
        <end position="308"/>
    </location>
</feature>
<accession>A0A4P6F6S7</accession>
<dbReference type="OrthoDB" id="9814270at2"/>
<dbReference type="Pfam" id="PF00122">
    <property type="entry name" value="E1-E2_ATPase"/>
    <property type="match status" value="1"/>
</dbReference>
<feature type="domain" description="Cation-transporting P-type ATPase N-terminal" evidence="14">
    <location>
        <begin position="3"/>
        <end position="76"/>
    </location>
</feature>
<dbReference type="GO" id="GO:1990573">
    <property type="term" value="P:potassium ion import across plasma membrane"/>
    <property type="evidence" value="ECO:0007669"/>
    <property type="project" value="TreeGrafter"/>
</dbReference>
<dbReference type="SUPFAM" id="SSF81653">
    <property type="entry name" value="Calcium ATPase, transduction domain A"/>
    <property type="match status" value="1"/>
</dbReference>
<protein>
    <submittedName>
        <fullName evidence="15">HAD family hydrolase</fullName>
    </submittedName>
</protein>
<dbReference type="SFLD" id="SFLDS00003">
    <property type="entry name" value="Haloacid_Dehalogenase"/>
    <property type="match status" value="1"/>
</dbReference>
<dbReference type="InterPro" id="IPR023214">
    <property type="entry name" value="HAD_sf"/>
</dbReference>
<dbReference type="SUPFAM" id="SSF56784">
    <property type="entry name" value="HAD-like"/>
    <property type="match status" value="1"/>
</dbReference>
<dbReference type="NCBIfam" id="TIGR01494">
    <property type="entry name" value="ATPase_P-type"/>
    <property type="match status" value="3"/>
</dbReference>
<comment type="similarity">
    <text evidence="2">Belongs to the cation transport ATPase (P-type) (TC 3.A.3) family. Type IIA subfamily.</text>
</comment>
<dbReference type="GO" id="GO:0005391">
    <property type="term" value="F:P-type sodium:potassium-exchanging transporter activity"/>
    <property type="evidence" value="ECO:0007669"/>
    <property type="project" value="TreeGrafter"/>
</dbReference>
<dbReference type="FunFam" id="2.70.150.10:FF:000160">
    <property type="entry name" value="Sarcoplasmic/endoplasmic reticulum calcium ATPase 1"/>
    <property type="match status" value="1"/>
</dbReference>
<dbReference type="Pfam" id="PF08282">
    <property type="entry name" value="Hydrolase_3"/>
    <property type="match status" value="1"/>
</dbReference>
<keyword evidence="16" id="KW-1185">Reference proteome</keyword>
<comment type="catalytic activity">
    <reaction evidence="12">
        <text>ATP + H2O = ADP + phosphate + H(+)</text>
        <dbReference type="Rhea" id="RHEA:13065"/>
        <dbReference type="ChEBI" id="CHEBI:15377"/>
        <dbReference type="ChEBI" id="CHEBI:15378"/>
        <dbReference type="ChEBI" id="CHEBI:30616"/>
        <dbReference type="ChEBI" id="CHEBI:43474"/>
        <dbReference type="ChEBI" id="CHEBI:456216"/>
    </reaction>
</comment>
<dbReference type="PANTHER" id="PTHR43294">
    <property type="entry name" value="SODIUM/POTASSIUM-TRANSPORTING ATPASE SUBUNIT ALPHA"/>
    <property type="match status" value="1"/>
</dbReference>
<dbReference type="FunFam" id="3.40.50.1000:FF:000083">
    <property type="entry name" value="Sodium/potassium-transporting ATPase subunit alpha"/>
    <property type="match status" value="1"/>
</dbReference>
<dbReference type="PRINTS" id="PR00120">
    <property type="entry name" value="HATPASE"/>
</dbReference>
<dbReference type="Pfam" id="PF00690">
    <property type="entry name" value="Cation_ATPase_N"/>
    <property type="match status" value="1"/>
</dbReference>
<dbReference type="GO" id="GO:0006883">
    <property type="term" value="P:intracellular sodium ion homeostasis"/>
    <property type="evidence" value="ECO:0007669"/>
    <property type="project" value="TreeGrafter"/>
</dbReference>
<dbReference type="SFLD" id="SFLDF00027">
    <property type="entry name" value="p-type_atpase"/>
    <property type="match status" value="1"/>
</dbReference>
<feature type="transmembrane region" description="Helical" evidence="13">
    <location>
        <begin position="722"/>
        <end position="740"/>
    </location>
</feature>
<dbReference type="InterPro" id="IPR044492">
    <property type="entry name" value="P_typ_ATPase_HD_dom"/>
</dbReference>
<dbReference type="AlphaFoldDB" id="A0A4P6F6S7"/>
<keyword evidence="3" id="KW-1003">Cell membrane</keyword>
<dbReference type="InterPro" id="IPR023299">
    <property type="entry name" value="ATPase_P-typ_cyto_dom_N"/>
</dbReference>
<dbReference type="GO" id="GO:0005524">
    <property type="term" value="F:ATP binding"/>
    <property type="evidence" value="ECO:0007669"/>
    <property type="project" value="UniProtKB-KW"/>
</dbReference>
<dbReference type="Gene3D" id="3.40.50.1000">
    <property type="entry name" value="HAD superfamily/HAD-like"/>
    <property type="match status" value="1"/>
</dbReference>
<dbReference type="InterPro" id="IPR023298">
    <property type="entry name" value="ATPase_P-typ_TM_dom_sf"/>
</dbReference>
<feature type="transmembrane region" description="Helical" evidence="13">
    <location>
        <begin position="768"/>
        <end position="788"/>
    </location>
</feature>
<dbReference type="GO" id="GO:1902600">
    <property type="term" value="P:proton transmembrane transport"/>
    <property type="evidence" value="ECO:0007669"/>
    <property type="project" value="TreeGrafter"/>
</dbReference>
<dbReference type="InterPro" id="IPR006068">
    <property type="entry name" value="ATPase_P-typ_cation-transptr_C"/>
</dbReference>
<evidence type="ECO:0000256" key="10">
    <source>
        <dbReference type="ARBA" id="ARBA00022989"/>
    </source>
</evidence>
<dbReference type="InterPro" id="IPR050510">
    <property type="entry name" value="Cation_transp_ATPase_P-type"/>
</dbReference>
<comment type="subcellular location">
    <subcellularLocation>
        <location evidence="1">Cell membrane</location>
        <topology evidence="1">Multi-pass membrane protein</topology>
    </subcellularLocation>
</comment>
<evidence type="ECO:0000313" key="15">
    <source>
        <dbReference type="EMBL" id="QAY71146.1"/>
    </source>
</evidence>
<feature type="transmembrane region" description="Helical" evidence="13">
    <location>
        <begin position="251"/>
        <end position="271"/>
    </location>
</feature>
<keyword evidence="7" id="KW-0067">ATP-binding</keyword>
<dbReference type="InterPro" id="IPR059000">
    <property type="entry name" value="ATPase_P-type_domA"/>
</dbReference>
<evidence type="ECO:0000256" key="3">
    <source>
        <dbReference type="ARBA" id="ARBA00022475"/>
    </source>
</evidence>
<dbReference type="Pfam" id="PF13246">
    <property type="entry name" value="Cation_ATPase"/>
    <property type="match status" value="1"/>
</dbReference>
<keyword evidence="4" id="KW-0597">Phosphoprotein</keyword>
<dbReference type="Pfam" id="PF00689">
    <property type="entry name" value="Cation_ATPase_C"/>
    <property type="match status" value="1"/>
</dbReference>
<evidence type="ECO:0000256" key="5">
    <source>
        <dbReference type="ARBA" id="ARBA00022692"/>
    </source>
</evidence>
<keyword evidence="15" id="KW-0378">Hydrolase</keyword>
<evidence type="ECO:0000256" key="2">
    <source>
        <dbReference type="ARBA" id="ARBA00005675"/>
    </source>
</evidence>
<keyword evidence="9" id="KW-1278">Translocase</keyword>
<dbReference type="EMBL" id="CP035493">
    <property type="protein sequence ID" value="QAY71146.1"/>
    <property type="molecule type" value="Genomic_DNA"/>
</dbReference>
<evidence type="ECO:0000256" key="13">
    <source>
        <dbReference type="SAM" id="Phobius"/>
    </source>
</evidence>
<dbReference type="InterPro" id="IPR001757">
    <property type="entry name" value="P_typ_ATPase"/>
</dbReference>
<evidence type="ECO:0000256" key="4">
    <source>
        <dbReference type="ARBA" id="ARBA00022553"/>
    </source>
</evidence>
<dbReference type="GO" id="GO:0036376">
    <property type="term" value="P:sodium ion export across plasma membrane"/>
    <property type="evidence" value="ECO:0007669"/>
    <property type="project" value="TreeGrafter"/>
</dbReference>
<dbReference type="SUPFAM" id="SSF81665">
    <property type="entry name" value="Calcium ATPase, transmembrane domain M"/>
    <property type="match status" value="1"/>
</dbReference>
<evidence type="ECO:0000256" key="6">
    <source>
        <dbReference type="ARBA" id="ARBA00022741"/>
    </source>
</evidence>
<keyword evidence="11 13" id="KW-0472">Membrane</keyword>
<evidence type="ECO:0000256" key="7">
    <source>
        <dbReference type="ARBA" id="ARBA00022840"/>
    </source>
</evidence>
<dbReference type="PANTHER" id="PTHR43294:SF21">
    <property type="entry name" value="CATION TRANSPORTING ATPASE"/>
    <property type="match status" value="1"/>
</dbReference>
<dbReference type="Gene3D" id="1.20.1110.10">
    <property type="entry name" value="Calcium-transporting ATPase, transmembrane domain"/>
    <property type="match status" value="1"/>
</dbReference>
<dbReference type="GO" id="GO:0016887">
    <property type="term" value="F:ATP hydrolysis activity"/>
    <property type="evidence" value="ECO:0007669"/>
    <property type="project" value="InterPro"/>
</dbReference>
<dbReference type="SFLD" id="SFLDG00002">
    <property type="entry name" value="C1.7:_P-type_atpase_like"/>
    <property type="match status" value="1"/>
</dbReference>
<evidence type="ECO:0000313" key="16">
    <source>
        <dbReference type="Proteomes" id="UP000292118"/>
    </source>
</evidence>
<feature type="transmembrane region" description="Helical" evidence="13">
    <location>
        <begin position="691"/>
        <end position="716"/>
    </location>
</feature>
<keyword evidence="10 13" id="KW-1133">Transmembrane helix</keyword>
<keyword evidence="5 13" id="KW-0812">Transmembrane</keyword>
<dbReference type="Gene3D" id="2.70.150.10">
    <property type="entry name" value="Calcium-transporting ATPase, cytoplasmic transduction domain A"/>
    <property type="match status" value="1"/>
</dbReference>
<keyword evidence="8" id="KW-0460">Magnesium</keyword>
<name>A0A4P6F6S7_9MICO</name>
<evidence type="ECO:0000256" key="1">
    <source>
        <dbReference type="ARBA" id="ARBA00004651"/>
    </source>
</evidence>
<dbReference type="RefSeq" id="WP_129189537.1">
    <property type="nucleotide sequence ID" value="NZ_CP035493.1"/>
</dbReference>
<keyword evidence="6" id="KW-0547">Nucleotide-binding</keyword>
<dbReference type="PRINTS" id="PR00119">
    <property type="entry name" value="CATATPASE"/>
</dbReference>
<proteinExistence type="inferred from homology"/>
<dbReference type="Proteomes" id="UP000292118">
    <property type="component" value="Chromosome"/>
</dbReference>
<dbReference type="PROSITE" id="PS00154">
    <property type="entry name" value="ATPASE_E1_E2"/>
    <property type="match status" value="1"/>
</dbReference>
<evidence type="ECO:0000256" key="9">
    <source>
        <dbReference type="ARBA" id="ARBA00022967"/>
    </source>
</evidence>
<evidence type="ECO:0000256" key="12">
    <source>
        <dbReference type="ARBA" id="ARBA00049360"/>
    </source>
</evidence>
<dbReference type="InterPro" id="IPR018303">
    <property type="entry name" value="ATPase_P-typ_P_site"/>
</dbReference>
<organism evidence="15 16">
    <name type="scientific">Xylanimonas protaetiae</name>
    <dbReference type="NCBI Taxonomy" id="2509457"/>
    <lineage>
        <taxon>Bacteria</taxon>
        <taxon>Bacillati</taxon>
        <taxon>Actinomycetota</taxon>
        <taxon>Actinomycetes</taxon>
        <taxon>Micrococcales</taxon>
        <taxon>Promicromonosporaceae</taxon>
        <taxon>Xylanimonas</taxon>
    </lineage>
</organism>
<reference evidence="15 16" key="1">
    <citation type="submission" date="2019-01" db="EMBL/GenBank/DDBJ databases">
        <title>Genome sequencing of strain FW10M-9.</title>
        <authorList>
            <person name="Heo J."/>
            <person name="Kim S.-J."/>
            <person name="Kim J.-S."/>
            <person name="Hong S.-B."/>
            <person name="Kwon S.-W."/>
        </authorList>
    </citation>
    <scope>NUCLEOTIDE SEQUENCE [LARGE SCALE GENOMIC DNA]</scope>
    <source>
        <strain evidence="15 16">FW10M-9</strain>
    </source>
</reference>